<protein>
    <submittedName>
        <fullName evidence="1">Uncharacterized protein</fullName>
    </submittedName>
</protein>
<name>A0A8T0G6D0_CERPU</name>
<organism evidence="1 2">
    <name type="scientific">Ceratodon purpureus</name>
    <name type="common">Fire moss</name>
    <name type="synonym">Dicranum purpureum</name>
    <dbReference type="NCBI Taxonomy" id="3225"/>
    <lineage>
        <taxon>Eukaryota</taxon>
        <taxon>Viridiplantae</taxon>
        <taxon>Streptophyta</taxon>
        <taxon>Embryophyta</taxon>
        <taxon>Bryophyta</taxon>
        <taxon>Bryophytina</taxon>
        <taxon>Bryopsida</taxon>
        <taxon>Dicranidae</taxon>
        <taxon>Pseudoditrichales</taxon>
        <taxon>Ditrichaceae</taxon>
        <taxon>Ceratodon</taxon>
    </lineage>
</organism>
<evidence type="ECO:0000313" key="1">
    <source>
        <dbReference type="EMBL" id="KAG0554600.1"/>
    </source>
</evidence>
<comment type="caution">
    <text evidence="1">The sequence shown here is derived from an EMBL/GenBank/DDBJ whole genome shotgun (WGS) entry which is preliminary data.</text>
</comment>
<gene>
    <name evidence="1" type="ORF">KC19_12G103900</name>
</gene>
<evidence type="ECO:0000313" key="2">
    <source>
        <dbReference type="Proteomes" id="UP000822688"/>
    </source>
</evidence>
<dbReference type="PANTHER" id="PTHR34565:SF1">
    <property type="entry name" value="TRANSMEMBRANE PROTEIN"/>
    <property type="match status" value="1"/>
</dbReference>
<sequence length="140" mass="15736">MRTLKYRTSIQVFQLDSNCHRTTKPTQTNTHTHTHIQTNNQQIALSKLPETHILTHHCSVFDSAVRHRHPAPLATPAHSVAMVAPVVGRPLTQVAIAEAKRNWPFVFGFGVTFSLVYKLSASLDPEEAHKSKFVNPYGHH</sequence>
<dbReference type="EMBL" id="CM026433">
    <property type="protein sequence ID" value="KAG0554600.1"/>
    <property type="molecule type" value="Genomic_DNA"/>
</dbReference>
<proteinExistence type="predicted"/>
<keyword evidence="2" id="KW-1185">Reference proteome</keyword>
<dbReference type="Proteomes" id="UP000822688">
    <property type="component" value="Chromosome 12"/>
</dbReference>
<accession>A0A8T0G6D0</accession>
<reference evidence="1" key="1">
    <citation type="submission" date="2020-06" db="EMBL/GenBank/DDBJ databases">
        <title>WGS assembly of Ceratodon purpureus strain R40.</title>
        <authorList>
            <person name="Carey S.B."/>
            <person name="Jenkins J."/>
            <person name="Shu S."/>
            <person name="Lovell J.T."/>
            <person name="Sreedasyam A."/>
            <person name="Maumus F."/>
            <person name="Tiley G.P."/>
            <person name="Fernandez-Pozo N."/>
            <person name="Barry K."/>
            <person name="Chen C."/>
            <person name="Wang M."/>
            <person name="Lipzen A."/>
            <person name="Daum C."/>
            <person name="Saski C.A."/>
            <person name="Payton A.C."/>
            <person name="Mcbreen J.C."/>
            <person name="Conrad R.E."/>
            <person name="Kollar L.M."/>
            <person name="Olsson S."/>
            <person name="Huttunen S."/>
            <person name="Landis J.B."/>
            <person name="Wickett N.J."/>
            <person name="Johnson M.G."/>
            <person name="Rensing S.A."/>
            <person name="Grimwood J."/>
            <person name="Schmutz J."/>
            <person name="Mcdaniel S.F."/>
        </authorList>
    </citation>
    <scope>NUCLEOTIDE SEQUENCE</scope>
    <source>
        <strain evidence="1">R40</strain>
    </source>
</reference>
<dbReference type="AlphaFoldDB" id="A0A8T0G6D0"/>
<dbReference type="InterPro" id="IPR052867">
    <property type="entry name" value="ATP_Synthase_Subunit_6"/>
</dbReference>
<dbReference type="PANTHER" id="PTHR34565">
    <property type="entry name" value="TRANSMEMBRANE PROTEIN"/>
    <property type="match status" value="1"/>
</dbReference>